<dbReference type="InterPro" id="IPR016148">
    <property type="entry name" value="Pili_assmbl_chaperone_C"/>
</dbReference>
<evidence type="ECO:0000259" key="7">
    <source>
        <dbReference type="Pfam" id="PF00345"/>
    </source>
</evidence>
<proteinExistence type="inferred from homology"/>
<dbReference type="SUPFAM" id="SSF49584">
    <property type="entry name" value="Periplasmic chaperone C-domain"/>
    <property type="match status" value="1"/>
</dbReference>
<dbReference type="InterPro" id="IPR050643">
    <property type="entry name" value="Periplasmic_pilus_chap"/>
</dbReference>
<feature type="domain" description="Pili assembly chaperone N-terminal" evidence="7">
    <location>
        <begin position="29"/>
        <end position="153"/>
    </location>
</feature>
<feature type="domain" description="Pili assembly chaperone C-terminal" evidence="8">
    <location>
        <begin position="175"/>
        <end position="233"/>
    </location>
</feature>
<dbReference type="PANTHER" id="PTHR30251:SF2">
    <property type="entry name" value="FIMBRIAL CHAPERONE YADV-RELATED"/>
    <property type="match status" value="1"/>
</dbReference>
<keyword evidence="5" id="KW-0143">Chaperone</keyword>
<evidence type="ECO:0000256" key="4">
    <source>
        <dbReference type="ARBA" id="ARBA00022764"/>
    </source>
</evidence>
<comment type="similarity">
    <text evidence="2">Belongs to the periplasmic pilus chaperone family.</text>
</comment>
<feature type="chain" id="PRO_5045179633" evidence="6">
    <location>
        <begin position="26"/>
        <end position="247"/>
    </location>
</feature>
<keyword evidence="10" id="KW-1185">Reference proteome</keyword>
<dbReference type="InterPro" id="IPR008962">
    <property type="entry name" value="PapD-like_sf"/>
</dbReference>
<evidence type="ECO:0000256" key="1">
    <source>
        <dbReference type="ARBA" id="ARBA00004418"/>
    </source>
</evidence>
<dbReference type="Pfam" id="PF02753">
    <property type="entry name" value="PapD_C"/>
    <property type="match status" value="1"/>
</dbReference>
<organism evidence="9 10">
    <name type="scientific">Serratia aquatilis</name>
    <dbReference type="NCBI Taxonomy" id="1737515"/>
    <lineage>
        <taxon>Bacteria</taxon>
        <taxon>Pseudomonadati</taxon>
        <taxon>Pseudomonadota</taxon>
        <taxon>Gammaproteobacteria</taxon>
        <taxon>Enterobacterales</taxon>
        <taxon>Yersiniaceae</taxon>
        <taxon>Serratia</taxon>
    </lineage>
</organism>
<dbReference type="EMBL" id="JBHLXG010000005">
    <property type="protein sequence ID" value="MFC0226309.1"/>
    <property type="molecule type" value="Genomic_DNA"/>
</dbReference>
<evidence type="ECO:0000256" key="6">
    <source>
        <dbReference type="SAM" id="SignalP"/>
    </source>
</evidence>
<gene>
    <name evidence="9" type="ORF">ACFFJ3_07305</name>
</gene>
<evidence type="ECO:0000256" key="2">
    <source>
        <dbReference type="ARBA" id="ARBA00007399"/>
    </source>
</evidence>
<evidence type="ECO:0000256" key="5">
    <source>
        <dbReference type="ARBA" id="ARBA00023186"/>
    </source>
</evidence>
<dbReference type="Gene3D" id="2.60.40.10">
    <property type="entry name" value="Immunoglobulins"/>
    <property type="match status" value="2"/>
</dbReference>
<evidence type="ECO:0000313" key="10">
    <source>
        <dbReference type="Proteomes" id="UP001589792"/>
    </source>
</evidence>
<keyword evidence="4" id="KW-0574">Periplasm</keyword>
<dbReference type="PRINTS" id="PR00969">
    <property type="entry name" value="CHAPERONPILI"/>
</dbReference>
<feature type="signal peptide" evidence="6">
    <location>
        <begin position="1"/>
        <end position="25"/>
    </location>
</feature>
<comment type="subcellular location">
    <subcellularLocation>
        <location evidence="1">Periplasm</location>
    </subcellularLocation>
</comment>
<name>A0ABV6EBE1_9GAMM</name>
<dbReference type="InterPro" id="IPR036316">
    <property type="entry name" value="Pili_assmbl_chap_C_dom_sf"/>
</dbReference>
<dbReference type="InterPro" id="IPR016147">
    <property type="entry name" value="Pili_assmbl_chaperone_N"/>
</dbReference>
<keyword evidence="3 6" id="KW-0732">Signal</keyword>
<dbReference type="Pfam" id="PF00345">
    <property type="entry name" value="PapD_N"/>
    <property type="match status" value="1"/>
</dbReference>
<accession>A0ABV6EBE1</accession>
<evidence type="ECO:0000313" key="9">
    <source>
        <dbReference type="EMBL" id="MFC0226309.1"/>
    </source>
</evidence>
<dbReference type="Proteomes" id="UP001589792">
    <property type="component" value="Unassembled WGS sequence"/>
</dbReference>
<dbReference type="InterPro" id="IPR001829">
    <property type="entry name" value="Pili_assmbl_chaperone_bac"/>
</dbReference>
<comment type="caution">
    <text evidence="9">The sequence shown here is derived from an EMBL/GenBank/DDBJ whole genome shotgun (WGS) entry which is preliminary data.</text>
</comment>
<evidence type="ECO:0000259" key="8">
    <source>
        <dbReference type="Pfam" id="PF02753"/>
    </source>
</evidence>
<dbReference type="SUPFAM" id="SSF49354">
    <property type="entry name" value="PapD-like"/>
    <property type="match status" value="1"/>
</dbReference>
<dbReference type="RefSeq" id="WP_380674008.1">
    <property type="nucleotide sequence ID" value="NZ_CP173186.1"/>
</dbReference>
<reference evidence="9 10" key="1">
    <citation type="submission" date="2024-09" db="EMBL/GenBank/DDBJ databases">
        <authorList>
            <person name="Sun Q."/>
            <person name="Mori K."/>
        </authorList>
    </citation>
    <scope>NUCLEOTIDE SEQUENCE [LARGE SCALE GENOMIC DNA]</scope>
    <source>
        <strain evidence="9 10">CCM 8626</strain>
    </source>
</reference>
<dbReference type="InterPro" id="IPR013783">
    <property type="entry name" value="Ig-like_fold"/>
</dbReference>
<dbReference type="PANTHER" id="PTHR30251">
    <property type="entry name" value="PILUS ASSEMBLY CHAPERONE"/>
    <property type="match status" value="1"/>
</dbReference>
<protein>
    <submittedName>
        <fullName evidence="9">Molecular chaperone</fullName>
    </submittedName>
</protein>
<evidence type="ECO:0000256" key="3">
    <source>
        <dbReference type="ARBA" id="ARBA00022729"/>
    </source>
</evidence>
<sequence>MRTSSFRMSLLVCSLLGSITHTVQADRRGLSLSQTRVVFNADAPSVTVNLRNHSDTPWLTRAQVLATPDGSLAAPFMVTPPLFRLEPNSQSSVRILRRGTEALPIDRESVFYLSFLAIPSSRKLEAEASSTVSAQVTVGVDTVIKLFYRPAGLALTPQTAPEKLTVQRQDNGVKVSNPTPYYQTLTSFSLDGKPVAVRETGSMIAPFSSRIYSFNGHPRQATWSVLNDYGGTSPLYQTTVSSGEVPE</sequence>